<organism evidence="9 10">
    <name type="scientific">Lentisphaera profundi</name>
    <dbReference type="NCBI Taxonomy" id="1658616"/>
    <lineage>
        <taxon>Bacteria</taxon>
        <taxon>Pseudomonadati</taxon>
        <taxon>Lentisphaerota</taxon>
        <taxon>Lentisphaeria</taxon>
        <taxon>Lentisphaerales</taxon>
        <taxon>Lentisphaeraceae</taxon>
        <taxon>Lentisphaera</taxon>
    </lineage>
</organism>
<dbReference type="PANTHER" id="PTHR43133:SF8">
    <property type="entry name" value="RNA POLYMERASE SIGMA FACTOR HI_1459-RELATED"/>
    <property type="match status" value="1"/>
</dbReference>
<accession>A0ABY7VMG8</accession>
<evidence type="ECO:0000256" key="1">
    <source>
        <dbReference type="ARBA" id="ARBA00007788"/>
    </source>
</evidence>
<evidence type="ECO:0000313" key="9">
    <source>
        <dbReference type="EMBL" id="WDE95208.1"/>
    </source>
</evidence>
<evidence type="ECO:0000256" key="2">
    <source>
        <dbReference type="ARBA" id="ARBA00021245"/>
    </source>
</evidence>
<comment type="similarity">
    <text evidence="1">Belongs to the sigma-70 factor family.</text>
</comment>
<keyword evidence="3" id="KW-0805">Transcription regulation</keyword>
<keyword evidence="5" id="KW-0238">DNA-binding</keyword>
<sequence>MTDWLTNATLLQRVKNTHDDSSWDEFNEYYRPYIYMITKGLNIRHHDALEITQMIIIKIWKHLPEFNYDPDKGYFRGWLRTVTVNTVRNYIAKKAYSHESIEGLEEVEEGKGFNNKVTDAEIEAIADREWEHYICDLAWNNVKADFNDNVQEVYAQLSTGTKCETIAENIGIKCNTVYIYRKRIQEKLYKEIRRLNRELG</sequence>
<evidence type="ECO:0000313" key="10">
    <source>
        <dbReference type="Proteomes" id="UP001214250"/>
    </source>
</evidence>
<proteinExistence type="inferred from homology"/>
<dbReference type="InterPro" id="IPR016032">
    <property type="entry name" value="Sig_transdc_resp-reg_C-effctor"/>
</dbReference>
<dbReference type="Gene3D" id="1.10.1740.10">
    <property type="match status" value="1"/>
</dbReference>
<name>A0ABY7VMG8_9BACT</name>
<dbReference type="SUPFAM" id="SSF46894">
    <property type="entry name" value="C-terminal effector domain of the bipartite response regulators"/>
    <property type="match status" value="1"/>
</dbReference>
<keyword evidence="10" id="KW-1185">Reference proteome</keyword>
<evidence type="ECO:0000256" key="6">
    <source>
        <dbReference type="ARBA" id="ARBA00023163"/>
    </source>
</evidence>
<evidence type="ECO:0000256" key="3">
    <source>
        <dbReference type="ARBA" id="ARBA00023015"/>
    </source>
</evidence>
<dbReference type="Pfam" id="PF04542">
    <property type="entry name" value="Sigma70_r2"/>
    <property type="match status" value="1"/>
</dbReference>
<evidence type="ECO:0000256" key="5">
    <source>
        <dbReference type="ARBA" id="ARBA00023125"/>
    </source>
</evidence>
<comment type="function">
    <text evidence="7">Sigma factors are initiation factors that promote the attachment of RNA polymerase to specific initiation sites and are then released. Sigma-S contributes to the protection against external stress, thus playing a role in cellular fitness and survival.</text>
</comment>
<keyword evidence="6" id="KW-0804">Transcription</keyword>
<dbReference type="EMBL" id="CP117811">
    <property type="protein sequence ID" value="WDE95208.1"/>
    <property type="molecule type" value="Genomic_DNA"/>
</dbReference>
<dbReference type="InterPro" id="IPR039425">
    <property type="entry name" value="RNA_pol_sigma-70-like"/>
</dbReference>
<reference evidence="9 10" key="1">
    <citation type="submission" date="2023-02" db="EMBL/GenBank/DDBJ databases">
        <title>Genome sequence of Lentisphaera profundi SAORIC-696.</title>
        <authorList>
            <person name="Kim e."/>
            <person name="Cho J.-C."/>
            <person name="Choi A."/>
            <person name="Kang I."/>
        </authorList>
    </citation>
    <scope>NUCLEOTIDE SEQUENCE [LARGE SCALE GENOMIC DNA]</scope>
    <source>
        <strain evidence="9 10">SAORIC-696</strain>
    </source>
</reference>
<protein>
    <recommendedName>
        <fullName evidence="2">RNA polymerase sigma factor SigS</fullName>
    </recommendedName>
</protein>
<dbReference type="PANTHER" id="PTHR43133">
    <property type="entry name" value="RNA POLYMERASE ECF-TYPE SIGMA FACTO"/>
    <property type="match status" value="1"/>
</dbReference>
<dbReference type="InterPro" id="IPR007627">
    <property type="entry name" value="RNA_pol_sigma70_r2"/>
</dbReference>
<evidence type="ECO:0000259" key="8">
    <source>
        <dbReference type="Pfam" id="PF04542"/>
    </source>
</evidence>
<dbReference type="RefSeq" id="WP_274148559.1">
    <property type="nucleotide sequence ID" value="NZ_CP117811.1"/>
</dbReference>
<evidence type="ECO:0000256" key="4">
    <source>
        <dbReference type="ARBA" id="ARBA00023082"/>
    </source>
</evidence>
<keyword evidence="4" id="KW-0731">Sigma factor</keyword>
<evidence type="ECO:0000256" key="7">
    <source>
        <dbReference type="ARBA" id="ARBA00024701"/>
    </source>
</evidence>
<feature type="domain" description="RNA polymerase sigma-70 region 2" evidence="8">
    <location>
        <begin position="28"/>
        <end position="94"/>
    </location>
</feature>
<dbReference type="InterPro" id="IPR013325">
    <property type="entry name" value="RNA_pol_sigma_r2"/>
</dbReference>
<dbReference type="Proteomes" id="UP001214250">
    <property type="component" value="Chromosome 1"/>
</dbReference>
<dbReference type="InterPro" id="IPR014284">
    <property type="entry name" value="RNA_pol_sigma-70_dom"/>
</dbReference>
<dbReference type="SUPFAM" id="SSF88946">
    <property type="entry name" value="Sigma2 domain of RNA polymerase sigma factors"/>
    <property type="match status" value="1"/>
</dbReference>
<gene>
    <name evidence="9" type="ORF">PQO03_05665</name>
</gene>
<dbReference type="NCBIfam" id="TIGR02937">
    <property type="entry name" value="sigma70-ECF"/>
    <property type="match status" value="1"/>
</dbReference>